<dbReference type="PANTHER" id="PTHR43162">
    <property type="match status" value="1"/>
</dbReference>
<name>A0A1U9KLL0_9PROT</name>
<dbReference type="STRING" id="320497.A0U93_00270"/>
<dbReference type="InterPro" id="IPR008030">
    <property type="entry name" value="NmrA-like"/>
</dbReference>
<reference evidence="2 3" key="1">
    <citation type="submission" date="2016-03" db="EMBL/GenBank/DDBJ databases">
        <title>Acetic acid bacteria sequencing.</title>
        <authorList>
            <person name="Brandt J."/>
            <person name="Jakob F."/>
            <person name="Vogel R.F."/>
        </authorList>
    </citation>
    <scope>NUCLEOTIDE SEQUENCE [LARGE SCALE GENOMIC DNA]</scope>
    <source>
        <strain evidence="2 3">NBRC 101099</strain>
    </source>
</reference>
<evidence type="ECO:0000313" key="3">
    <source>
        <dbReference type="Proteomes" id="UP000188604"/>
    </source>
</evidence>
<dbReference type="OrthoDB" id="109735at2"/>
<dbReference type="InterPro" id="IPR036291">
    <property type="entry name" value="NAD(P)-bd_dom_sf"/>
</dbReference>
<feature type="domain" description="NmrA-like" evidence="1">
    <location>
        <begin position="4"/>
        <end position="228"/>
    </location>
</feature>
<dbReference type="InterPro" id="IPR051604">
    <property type="entry name" value="Ergot_Alk_Oxidoreductase"/>
</dbReference>
<dbReference type="PANTHER" id="PTHR43162:SF1">
    <property type="entry name" value="PRESTALK A DIFFERENTIATION PROTEIN A"/>
    <property type="match status" value="1"/>
</dbReference>
<evidence type="ECO:0000259" key="1">
    <source>
        <dbReference type="Pfam" id="PF05368"/>
    </source>
</evidence>
<dbReference type="AlphaFoldDB" id="A0A1U9KLL0"/>
<evidence type="ECO:0000313" key="2">
    <source>
        <dbReference type="EMBL" id="AQS86639.1"/>
    </source>
</evidence>
<dbReference type="Gene3D" id="3.40.50.720">
    <property type="entry name" value="NAD(P)-binding Rossmann-like Domain"/>
    <property type="match status" value="1"/>
</dbReference>
<proteinExistence type="predicted"/>
<organism evidence="2 3">
    <name type="scientific">Neoasaia chiangmaiensis</name>
    <dbReference type="NCBI Taxonomy" id="320497"/>
    <lineage>
        <taxon>Bacteria</taxon>
        <taxon>Pseudomonadati</taxon>
        <taxon>Pseudomonadota</taxon>
        <taxon>Alphaproteobacteria</taxon>
        <taxon>Acetobacterales</taxon>
        <taxon>Acetobacteraceae</taxon>
        <taxon>Neoasaia</taxon>
    </lineage>
</organism>
<keyword evidence="3" id="KW-1185">Reference proteome</keyword>
<dbReference type="RefSeq" id="WP_077805606.1">
    <property type="nucleotide sequence ID" value="NZ_BJXS01000015.1"/>
</dbReference>
<dbReference type="Pfam" id="PF05368">
    <property type="entry name" value="NmrA"/>
    <property type="match status" value="1"/>
</dbReference>
<sequence length="285" mass="31064">MPEKRKVLAIGAAGHFAGLVLPELAKRGAYVRGFIQKDADREAVLQHGARETAVGDLRDPASVEAALQGMDALFYIAPAFIADEGAVGRQVVDAAVRAGVRRIVFSSVIHPTLGTLVNHREKGPVEEAIFKSNVEYTILQPAMFFQNFAQGWAEVVKSGTYGEPWSAETRFSRVDYRDVAEVAAMALTEDRLLYGTFELCSEGNLNRHDVAALMGKVLGRNIRAGTVDLDKTGGGKDAPPPPIRTMMDWYNHHGLLGSALTLRAILGREPRTLEAYFEELKATDA</sequence>
<dbReference type="Gene3D" id="3.90.25.10">
    <property type="entry name" value="UDP-galactose 4-epimerase, domain 1"/>
    <property type="match status" value="1"/>
</dbReference>
<dbReference type="Proteomes" id="UP000188604">
    <property type="component" value="Chromosome"/>
</dbReference>
<protein>
    <submittedName>
        <fullName evidence="2">Epimerase</fullName>
    </submittedName>
</protein>
<dbReference type="SUPFAM" id="SSF51735">
    <property type="entry name" value="NAD(P)-binding Rossmann-fold domains"/>
    <property type="match status" value="1"/>
</dbReference>
<dbReference type="KEGG" id="nch:A0U93_00270"/>
<dbReference type="EMBL" id="CP014691">
    <property type="protein sequence ID" value="AQS86639.1"/>
    <property type="molecule type" value="Genomic_DNA"/>
</dbReference>
<gene>
    <name evidence="2" type="ORF">A0U93_00270</name>
</gene>
<accession>A0A1U9KLL0</accession>